<accession>A0A1A8A5Q6</accession>
<proteinExistence type="predicted"/>
<dbReference type="PANTHER" id="PTHR35347">
    <property type="entry name" value="COILED-COIL DOMAIN-CONTAINING PROTEIN 175"/>
    <property type="match status" value="1"/>
</dbReference>
<sequence>MAFCSVPDFPAVLLALEGLNDLNKQLKDDGVQFAPEASIHLAAITASITKLEANRRIAHDQLEVETIETSKLRHQIKNMSDRVRNEILADVAAARASNGEKMEQLRKDLHTASQHREETVGKLQGLLNQNKTLHSEQEQVKAEHKAAIATLNDQVDLKYSLQKKLDQTLQRTEALEYSISAIREKKASLQQSMMLHREACSEEKHTLSREINEMVEKIKQQENVVSKRHQELDVINDKKEKALCHLGELGTRRSKVERSLQKLTSSRCQLEQQLDEETNRNQELRQQIEMQKKEFHESQNTFSLTLQSLKEQIAVISAKIENGRASGPVLKNTLSQVQEIFRRQHNKENEAQANYLSVSQQLEQSKLRLEECIASVNIYNYEIMMMEKQISKLQEQENVTRCVFERKHGDICSDLKAVKDAISQCEEEKRNLAQLLEETKSIQEEHMENMMSEISNTRRRYEELQQEEATLLQLQPKCADPDLLMSYVTQTEMEYREMENTFQQEMQQITAKTEHFYRSTEEKQKELEEKQEVLKELEVKWNEEKNRHEGLSDLLRDLNRKRAELELLIQDTKNQISVLLQPREVLKAQLEKEQKSFTDTLCKYSSDLRTVEVSIYNNHSVLQKVEEEKSRMDLRIREMMEDISVYQQEKERYQQEVQELEDKIKCTLGSLEKMWKEDLSVALEWESKDEVLFVSINSLLDQLKTREHHLMDVNTLVHLQMMNFSKRLGDKAAAKQQNYQKIMTYNLCSKKKVNNQSSN</sequence>
<dbReference type="Proteomes" id="UP000822369">
    <property type="component" value="Chromosome 4"/>
</dbReference>
<keyword evidence="1" id="KW-0175">Coiled coil</keyword>
<gene>
    <name evidence="3" type="primary">BX004994.2</name>
    <name evidence="2" type="ORF">G4P62_018536</name>
</gene>
<feature type="coiled-coil region" evidence="1">
    <location>
        <begin position="622"/>
        <end position="670"/>
    </location>
</feature>
<evidence type="ECO:0008006" key="4">
    <source>
        <dbReference type="Google" id="ProtNLM"/>
    </source>
</evidence>
<dbReference type="OMA" id="ISANEHE"/>
<name>A0A1A8A5Q6_NOTFU</name>
<dbReference type="OrthoDB" id="10031759at2759"/>
<dbReference type="EMBL" id="HADY01011939">
    <property type="protein sequence ID" value="SBP50424.1"/>
    <property type="molecule type" value="Transcribed_RNA"/>
</dbReference>
<feature type="coiled-coil region" evidence="1">
    <location>
        <begin position="267"/>
        <end position="301"/>
    </location>
</feature>
<feature type="coiled-coil region" evidence="1">
    <location>
        <begin position="197"/>
        <end position="224"/>
    </location>
</feature>
<dbReference type="AlphaFoldDB" id="A0A1A8A5Q6"/>
<dbReference type="KEGG" id="nfu:107396427"/>
<organism evidence="3">
    <name type="scientific">Nothobranchius furzeri</name>
    <name type="common">Turquoise killifish</name>
    <dbReference type="NCBI Taxonomy" id="105023"/>
    <lineage>
        <taxon>Eukaryota</taxon>
        <taxon>Metazoa</taxon>
        <taxon>Chordata</taxon>
        <taxon>Craniata</taxon>
        <taxon>Vertebrata</taxon>
        <taxon>Euteleostomi</taxon>
        <taxon>Actinopterygii</taxon>
        <taxon>Neopterygii</taxon>
        <taxon>Teleostei</taxon>
        <taxon>Neoteleostei</taxon>
        <taxon>Acanthomorphata</taxon>
        <taxon>Ovalentaria</taxon>
        <taxon>Atherinomorphae</taxon>
        <taxon>Cyprinodontiformes</taxon>
        <taxon>Nothobranchiidae</taxon>
        <taxon>Nothobranchius</taxon>
    </lineage>
</organism>
<dbReference type="InterPro" id="IPR038834">
    <property type="entry name" value="CCDC175"/>
</dbReference>
<feature type="coiled-coil region" evidence="1">
    <location>
        <begin position="376"/>
        <end position="575"/>
    </location>
</feature>
<evidence type="ECO:0000313" key="3">
    <source>
        <dbReference type="EMBL" id="SBP50424.1"/>
    </source>
</evidence>
<protein>
    <recommendedName>
        <fullName evidence="4">Coiled-coil domain containing 175</fullName>
    </recommendedName>
</protein>
<evidence type="ECO:0000313" key="2">
    <source>
        <dbReference type="EMBL" id="KAF7225337.1"/>
    </source>
</evidence>
<dbReference type="EMBL" id="JAAVVJ010000004">
    <property type="protein sequence ID" value="KAF7225337.1"/>
    <property type="molecule type" value="Genomic_DNA"/>
</dbReference>
<dbReference type="PANTHER" id="PTHR35347:SF1">
    <property type="entry name" value="COILED-COIL DOMAIN-CONTAINING PROTEIN 175"/>
    <property type="match status" value="1"/>
</dbReference>
<reference evidence="2" key="3">
    <citation type="submission" date="2020-03" db="EMBL/GenBank/DDBJ databases">
        <title>Intra-Species Differences in Population Size shape Life History and Genome Evolution.</title>
        <authorList>
            <person name="Willemsen D."/>
            <person name="Cui R."/>
            <person name="Valenzano D.R."/>
        </authorList>
    </citation>
    <scope>NUCLEOTIDE SEQUENCE</scope>
    <source>
        <strain evidence="2">GRZ</strain>
        <tissue evidence="2">Whole</tissue>
    </source>
</reference>
<reference evidence="3" key="2">
    <citation type="submission" date="2016-06" db="EMBL/GenBank/DDBJ databases">
        <title>The genome of a short-lived fish provides insights into sex chromosome evolution and the genetic control of aging.</title>
        <authorList>
            <person name="Reichwald K."/>
            <person name="Felder M."/>
            <person name="Petzold A."/>
            <person name="Koch P."/>
            <person name="Groth M."/>
            <person name="Platzer M."/>
        </authorList>
    </citation>
    <scope>NUCLEOTIDE SEQUENCE</scope>
    <source>
        <tissue evidence="3">Brain</tissue>
    </source>
</reference>
<reference evidence="3" key="1">
    <citation type="submission" date="2016-05" db="EMBL/GenBank/DDBJ databases">
        <authorList>
            <person name="Lavstsen T."/>
            <person name="Jespersen J.S."/>
        </authorList>
    </citation>
    <scope>NUCLEOTIDE SEQUENCE</scope>
    <source>
        <tissue evidence="3">Brain</tissue>
    </source>
</reference>
<evidence type="ECO:0000256" key="1">
    <source>
        <dbReference type="SAM" id="Coils"/>
    </source>
</evidence>